<keyword evidence="5 7" id="KW-0378">Hydrolase</keyword>
<dbReference type="PRINTS" id="PR00133">
    <property type="entry name" value="GLHYDRLASE3"/>
</dbReference>
<dbReference type="Gene3D" id="3.20.20.300">
    <property type="entry name" value="Glycoside hydrolase, family 3, N-terminal domain"/>
    <property type="match status" value="1"/>
</dbReference>
<sequence>MNKKQLLWILSIGTIVCGISCTKTEKPAADAIEKIISEMSLEEKVGQMTNLTLATIANEVDSTVVVDTAKLNDVILKHHVGSIQNVLTHAYTLNEWHSIIEPIQKLTLEKTRHKIPFLYCIDAVHGANYVYGATIFPHNIGLAATRNRTLVKEAGAITAVQTRAAGIRYNFAPVLDVGRNQLWSRFGETFGEDTYIATEMGLASIRGFEGGDVSSPLHVAACMKHFIGYSVPQNGKDRAPAYIPEIILREHFLPSFKAAVNEGTHTLMVNSGEINGTPVHASKYLLTDVLRTELGFKGVVITDWLDILKLKERHQVAETHKDAVYLAVTAGIDMCIVPFDFSFTDDLIALVKEGRISEERINESVRRILQLKKDLGLFEHPYLEEQAVKAFSDQAYSNTALQLARESVTLLKNENGILPLTDKQKILVTGPFANTLSELHGAWSYSWQGNIERLYPDTLNTIAEVFKKETPATSIFDLSAWTKSNGWNKGALIKAARAADVLVVCAGEAAYAETPGNIPDLAFDSVQVEVIKELSKTGKPIVLVLLEGRPRIIREIEPYCNAVVLAYWPGAQGAQAIYDVLYGRYNPSGKLPFTYPRYSGTLLTYDHKLLDEAVEIVEPYQYFYEFNPQYAFGYGLSYTTFSYSALKISSDTLVANDSLTVSITVTNTGKLDGQEVVELYSRDLVASITPSVKRLRRFEKIALHAGESKTVDFVLTKADLAFVGQDLKTVTEQGAFEISIQKQKTTIYYK</sequence>
<dbReference type="FunFam" id="2.60.40.10:FF:000495">
    <property type="entry name" value="Periplasmic beta-glucosidase"/>
    <property type="match status" value="1"/>
</dbReference>
<evidence type="ECO:0000256" key="6">
    <source>
        <dbReference type="ARBA" id="ARBA00023295"/>
    </source>
</evidence>
<dbReference type="KEGG" id="chu:CHU_3577"/>
<dbReference type="InterPro" id="IPR019800">
    <property type="entry name" value="Glyco_hydro_3_AS"/>
</dbReference>
<gene>
    <name evidence="9" type="primary">bglX</name>
    <name evidence="9" type="ordered locus">CHU_3577</name>
</gene>
<dbReference type="GO" id="GO:0008422">
    <property type="term" value="F:beta-glucosidase activity"/>
    <property type="evidence" value="ECO:0007669"/>
    <property type="project" value="UniProtKB-EC"/>
</dbReference>
<dbReference type="RefSeq" id="WP_011586917.1">
    <property type="nucleotide sequence ID" value="NC_008255.1"/>
</dbReference>
<dbReference type="SMART" id="SM01217">
    <property type="entry name" value="Fn3_like"/>
    <property type="match status" value="1"/>
</dbReference>
<evidence type="ECO:0000256" key="4">
    <source>
        <dbReference type="ARBA" id="ARBA00022729"/>
    </source>
</evidence>
<comment type="similarity">
    <text evidence="2 7">Belongs to the glycosyl hydrolase 3 family.</text>
</comment>
<evidence type="ECO:0000256" key="7">
    <source>
        <dbReference type="RuleBase" id="RU361161"/>
    </source>
</evidence>
<dbReference type="FunFam" id="3.20.20.300:FF:000007">
    <property type="entry name" value="Lysosomal beta glucosidase"/>
    <property type="match status" value="1"/>
</dbReference>
<dbReference type="Gene3D" id="3.40.50.1700">
    <property type="entry name" value="Glycoside hydrolase family 3 C-terminal domain"/>
    <property type="match status" value="1"/>
</dbReference>
<evidence type="ECO:0000313" key="9">
    <source>
        <dbReference type="EMBL" id="ABG60810.1"/>
    </source>
</evidence>
<evidence type="ECO:0000256" key="5">
    <source>
        <dbReference type="ARBA" id="ARBA00022801"/>
    </source>
</evidence>
<evidence type="ECO:0000256" key="1">
    <source>
        <dbReference type="ARBA" id="ARBA00000448"/>
    </source>
</evidence>
<dbReference type="EMBL" id="CP000383">
    <property type="protein sequence ID" value="ABG60810.1"/>
    <property type="molecule type" value="Genomic_DNA"/>
</dbReference>
<dbReference type="InterPro" id="IPR001764">
    <property type="entry name" value="Glyco_hydro_3_N"/>
</dbReference>
<dbReference type="EC" id="3.2.1.21" evidence="3"/>
<dbReference type="SUPFAM" id="SSF51445">
    <property type="entry name" value="(Trans)glycosidases"/>
    <property type="match status" value="1"/>
</dbReference>
<dbReference type="InterPro" id="IPR036962">
    <property type="entry name" value="Glyco_hydro_3_N_sf"/>
</dbReference>
<dbReference type="InterPro" id="IPR051915">
    <property type="entry name" value="Cellulose_Degrad_GH3"/>
</dbReference>
<dbReference type="Pfam" id="PF00933">
    <property type="entry name" value="Glyco_hydro_3"/>
    <property type="match status" value="1"/>
</dbReference>
<comment type="catalytic activity">
    <reaction evidence="1">
        <text>Hydrolysis of terminal, non-reducing beta-D-glucosyl residues with release of beta-D-glucose.</text>
        <dbReference type="EC" id="3.2.1.21"/>
    </reaction>
</comment>
<accession>A0A6N4SW88</accession>
<evidence type="ECO:0000259" key="8">
    <source>
        <dbReference type="SMART" id="SM01217"/>
    </source>
</evidence>
<evidence type="ECO:0000256" key="3">
    <source>
        <dbReference type="ARBA" id="ARBA00012744"/>
    </source>
</evidence>
<keyword evidence="4" id="KW-0732">Signal</keyword>
<name>A0A6N4SW88_CYTH3</name>
<organism evidence="9 10">
    <name type="scientific">Cytophaga hutchinsonii (strain ATCC 33406 / DSM 1761 / CIP 103989 / NBRC 15051 / NCIMB 9469 / D465)</name>
    <dbReference type="NCBI Taxonomy" id="269798"/>
    <lineage>
        <taxon>Bacteria</taxon>
        <taxon>Pseudomonadati</taxon>
        <taxon>Bacteroidota</taxon>
        <taxon>Cytophagia</taxon>
        <taxon>Cytophagales</taxon>
        <taxon>Cytophagaceae</taxon>
        <taxon>Cytophaga</taxon>
    </lineage>
</organism>
<dbReference type="InterPro" id="IPR002772">
    <property type="entry name" value="Glyco_hydro_3_C"/>
</dbReference>
<keyword evidence="10" id="KW-1185">Reference proteome</keyword>
<dbReference type="SUPFAM" id="SSF52279">
    <property type="entry name" value="Beta-D-glucan exohydrolase, C-terminal domain"/>
    <property type="match status" value="1"/>
</dbReference>
<dbReference type="InterPro" id="IPR036881">
    <property type="entry name" value="Glyco_hydro_3_C_sf"/>
</dbReference>
<dbReference type="PROSITE" id="PS00775">
    <property type="entry name" value="GLYCOSYL_HYDROL_F3"/>
    <property type="match status" value="1"/>
</dbReference>
<dbReference type="Pfam" id="PF01915">
    <property type="entry name" value="Glyco_hydro_3_C"/>
    <property type="match status" value="1"/>
</dbReference>
<dbReference type="InterPro" id="IPR017853">
    <property type="entry name" value="GH"/>
</dbReference>
<evidence type="ECO:0000256" key="2">
    <source>
        <dbReference type="ARBA" id="ARBA00005336"/>
    </source>
</evidence>
<dbReference type="GO" id="GO:0009251">
    <property type="term" value="P:glucan catabolic process"/>
    <property type="evidence" value="ECO:0007669"/>
    <property type="project" value="TreeGrafter"/>
</dbReference>
<protein>
    <recommendedName>
        <fullName evidence="3">beta-glucosidase</fullName>
        <ecNumber evidence="3">3.2.1.21</ecNumber>
    </recommendedName>
</protein>
<dbReference type="Gene3D" id="2.60.40.10">
    <property type="entry name" value="Immunoglobulins"/>
    <property type="match status" value="1"/>
</dbReference>
<feature type="domain" description="Fibronectin type III-like" evidence="8">
    <location>
        <begin position="675"/>
        <end position="744"/>
    </location>
</feature>
<dbReference type="InterPro" id="IPR013783">
    <property type="entry name" value="Ig-like_fold"/>
</dbReference>
<dbReference type="OrthoDB" id="9805821at2"/>
<dbReference type="InterPro" id="IPR026891">
    <property type="entry name" value="Fn3-like"/>
</dbReference>
<evidence type="ECO:0000313" key="10">
    <source>
        <dbReference type="Proteomes" id="UP000001822"/>
    </source>
</evidence>
<keyword evidence="6 7" id="KW-0326">Glycosidase</keyword>
<dbReference type="PANTHER" id="PTHR30620:SF16">
    <property type="entry name" value="LYSOSOMAL BETA GLUCOSIDASE"/>
    <property type="match status" value="1"/>
</dbReference>
<dbReference type="PANTHER" id="PTHR30620">
    <property type="entry name" value="PERIPLASMIC BETA-GLUCOSIDASE-RELATED"/>
    <property type="match status" value="1"/>
</dbReference>
<dbReference type="Pfam" id="PF14310">
    <property type="entry name" value="Fn3-like"/>
    <property type="match status" value="1"/>
</dbReference>
<dbReference type="Proteomes" id="UP000001822">
    <property type="component" value="Chromosome"/>
</dbReference>
<proteinExistence type="inferred from homology"/>
<dbReference type="AlphaFoldDB" id="A0A6N4SW88"/>
<reference evidence="9 10" key="1">
    <citation type="journal article" date="2007" name="Appl. Environ. Microbiol.">
        <title>Genome sequence of the cellulolytic gliding bacterium Cytophaga hutchinsonii.</title>
        <authorList>
            <person name="Xie G."/>
            <person name="Bruce D.C."/>
            <person name="Challacombe J.F."/>
            <person name="Chertkov O."/>
            <person name="Detter J.C."/>
            <person name="Gilna P."/>
            <person name="Han C.S."/>
            <person name="Lucas S."/>
            <person name="Misra M."/>
            <person name="Myers G.L."/>
            <person name="Richardson P."/>
            <person name="Tapia R."/>
            <person name="Thayer N."/>
            <person name="Thompson L.S."/>
            <person name="Brettin T.S."/>
            <person name="Henrissat B."/>
            <person name="Wilson D.B."/>
            <person name="McBride M.J."/>
        </authorList>
    </citation>
    <scope>NUCLEOTIDE SEQUENCE [LARGE SCALE GENOMIC DNA]</scope>
    <source>
        <strain evidence="10">ATCC 33406 / DSM 1761 / CIP 103989 / NBRC 15051 / NCIMB 9469 / D465</strain>
    </source>
</reference>